<feature type="repeat" description="WD" evidence="4">
    <location>
        <begin position="191"/>
        <end position="223"/>
    </location>
</feature>
<evidence type="ECO:0000256" key="4">
    <source>
        <dbReference type="PROSITE-ProRule" id="PRU00221"/>
    </source>
</evidence>
<dbReference type="Pfam" id="PF00400">
    <property type="entry name" value="WD40"/>
    <property type="match status" value="3"/>
</dbReference>
<protein>
    <submittedName>
        <fullName evidence="6">Uncharacterized protein</fullName>
    </submittedName>
</protein>
<proteinExistence type="inferred from homology"/>
<dbReference type="PROSITE" id="PS50294">
    <property type="entry name" value="WD_REPEATS_REGION"/>
    <property type="match status" value="1"/>
</dbReference>
<feature type="compositionally biased region" description="Polar residues" evidence="5">
    <location>
        <begin position="12"/>
        <end position="21"/>
    </location>
</feature>
<dbReference type="Proteomes" id="UP000242525">
    <property type="component" value="Unassembled WGS sequence"/>
</dbReference>
<dbReference type="OrthoDB" id="2421129at2759"/>
<keyword evidence="2 4" id="KW-0853">WD repeat</keyword>
<dbReference type="EMBL" id="CCBN010000003">
    <property type="protein sequence ID" value="CDO52721.1"/>
    <property type="molecule type" value="Genomic_DNA"/>
</dbReference>
<keyword evidence="7" id="KW-1185">Reference proteome</keyword>
<reference evidence="6" key="1">
    <citation type="submission" date="2014-03" db="EMBL/GenBank/DDBJ databases">
        <authorList>
            <person name="Casaregola S."/>
        </authorList>
    </citation>
    <scope>NUCLEOTIDE SEQUENCE [LARGE SCALE GENOMIC DNA]</scope>
    <source>
        <strain evidence="6">CLIB 918</strain>
    </source>
</reference>
<dbReference type="SUPFAM" id="SSF50978">
    <property type="entry name" value="WD40 repeat-like"/>
    <property type="match status" value="1"/>
</dbReference>
<feature type="repeat" description="WD" evidence="4">
    <location>
        <begin position="298"/>
        <end position="323"/>
    </location>
</feature>
<comment type="similarity">
    <text evidence="1">Belongs to the WD repeat WDR48 family.</text>
</comment>
<feature type="repeat" description="WD" evidence="4">
    <location>
        <begin position="328"/>
        <end position="369"/>
    </location>
</feature>
<dbReference type="PANTHER" id="PTHR19862">
    <property type="entry name" value="WD REPEAT-CONTAINING PROTEIN 48"/>
    <property type="match status" value="1"/>
</dbReference>
<evidence type="ECO:0000256" key="1">
    <source>
        <dbReference type="ARBA" id="ARBA00006917"/>
    </source>
</evidence>
<dbReference type="PROSITE" id="PS50082">
    <property type="entry name" value="WD_REPEATS_2"/>
    <property type="match status" value="3"/>
</dbReference>
<dbReference type="PRINTS" id="PR00320">
    <property type="entry name" value="GPROTEINBRPT"/>
</dbReference>
<feature type="region of interest" description="Disordered" evidence="5">
    <location>
        <begin position="1"/>
        <end position="39"/>
    </location>
</feature>
<organism evidence="6 7">
    <name type="scientific">Geotrichum candidum</name>
    <name type="common">Oospora lactis</name>
    <name type="synonym">Dipodascus geotrichum</name>
    <dbReference type="NCBI Taxonomy" id="1173061"/>
    <lineage>
        <taxon>Eukaryota</taxon>
        <taxon>Fungi</taxon>
        <taxon>Dikarya</taxon>
        <taxon>Ascomycota</taxon>
        <taxon>Saccharomycotina</taxon>
        <taxon>Dipodascomycetes</taxon>
        <taxon>Dipodascales</taxon>
        <taxon>Dipodascaceae</taxon>
        <taxon>Geotrichum</taxon>
    </lineage>
</organism>
<feature type="compositionally biased region" description="Basic and acidic residues" evidence="5">
    <location>
        <begin position="466"/>
        <end position="486"/>
    </location>
</feature>
<dbReference type="InterPro" id="IPR015943">
    <property type="entry name" value="WD40/YVTN_repeat-like_dom_sf"/>
</dbReference>
<feature type="region of interest" description="Disordered" evidence="5">
    <location>
        <begin position="745"/>
        <end position="806"/>
    </location>
</feature>
<feature type="region of interest" description="Disordered" evidence="5">
    <location>
        <begin position="460"/>
        <end position="489"/>
    </location>
</feature>
<dbReference type="SMART" id="SM00320">
    <property type="entry name" value="WD40"/>
    <property type="match status" value="7"/>
</dbReference>
<dbReference type="InterPro" id="IPR001680">
    <property type="entry name" value="WD40_rpt"/>
</dbReference>
<feature type="region of interest" description="Disordered" evidence="5">
    <location>
        <begin position="115"/>
        <end position="135"/>
    </location>
</feature>
<accession>A0A0J9X6H4</accession>
<gene>
    <name evidence="6" type="ORF">BN980_GECA03s06588g</name>
</gene>
<dbReference type="InterPro" id="IPR051246">
    <property type="entry name" value="WDR48"/>
</dbReference>
<evidence type="ECO:0000313" key="7">
    <source>
        <dbReference type="Proteomes" id="UP000242525"/>
    </source>
</evidence>
<evidence type="ECO:0000256" key="5">
    <source>
        <dbReference type="SAM" id="MobiDB-lite"/>
    </source>
</evidence>
<dbReference type="InterPro" id="IPR021772">
    <property type="entry name" value="WDR48/Bun107"/>
</dbReference>
<dbReference type="GO" id="GO:0000724">
    <property type="term" value="P:double-strand break repair via homologous recombination"/>
    <property type="evidence" value="ECO:0007669"/>
    <property type="project" value="TreeGrafter"/>
</dbReference>
<comment type="caution">
    <text evidence="6">The sequence shown here is derived from an EMBL/GenBank/DDBJ whole genome shotgun (WGS) entry which is preliminary data.</text>
</comment>
<sequence length="1066" mass="116146">MNKKSSRKLVYTLSSPSSHNGHSLGVNSLAIDPSPPDQDSLLYQQIFQQAAGNKTDDTPNDPFVPPSGVLYSAGRDGAINAWGIHDTDFSLPNFSTEAQANTNTTTNSTVSLADPARTDLNYNPRQPGQPPRTIRNFSVNTDHSTSSVSKALGYSLAAFLHPADAPQASPLASPAPRAAVKDGFTTFGLSGQNHTNWVNDIVLVNNRKQVVSCSSDLTVKLWNPHNDTQEIIGQHRDYVKCLATPSQISTDWVVSGGLDRRIISWDLRKAEEKYSIDLGADDKRSIYALGVNGGHSGGSIIAAGGPDAIVRLWDTRTAGSSSSPITKLVGHTSNIRSILISEHGDWILSGSSDSTIKLWSVTAGRLLYTFDMHSDSVWSLYSTHPSLHVFYSADRTGLVAKTDLRGVDSDIDNEAVCSVICNEHQGVSKVIAAGQHVWTATSNSRIHRWRDFDTTPHSVYGQAFEENEKKKDEAADKDNEQTDNKNSESVVMTHFLSTQGGPSLRFQPPASLPVSSDADNVSVDTVDTYDNSLDPLSSNEPYVAPGTSIVVEPLQVNPVETLQGKVGLIKHRLLSDRERVLTTDNAGEVVLWDLLRCIPLKSYGTGQDMDLLADHLNKPASMANWCQVTTRAGQLFVTLEENTCFDAEVYADEIIPEIGEDLLKSYSAENPSVKDLSYDQRINLGKWVIKNLFSSLIDEEIKRDRDLRTSLVLKSNGVSISNGMEAPVHRLKTRDVDSLDRVQVEAPPPTAAEQPAQATTPSPPNGLTSPSKDKSSGGFMNRFRFGKNSKKSKGTEPSGNGVSTNVVVPTATVPTPAPVVAAAPIPEDDAKQPQTLEEVIADLQKPYEEKSRSTDGTTLFPSSFTPPVPHDLPVIPIPVHTKLMISELGKDSGGLVDLYRGTVGCISSDLEKLEKLIPAWIARVLLLDQIPQKPEVKVGFVLVPCTEDEQAAPGIEPLPPVQQGGGRLNGYQMLRAHKAISYLVERLQVPLDDEPLGTKIVDGKRYVPELAGKSDDEIAAMDHNTWVELLCQNQVLTHTMTLATIRTRVWRSGGDVVLKYRRRKLD</sequence>
<evidence type="ECO:0000256" key="3">
    <source>
        <dbReference type="ARBA" id="ARBA00022737"/>
    </source>
</evidence>
<feature type="compositionally biased region" description="Low complexity" evidence="5">
    <location>
        <begin position="751"/>
        <end position="760"/>
    </location>
</feature>
<feature type="compositionally biased region" description="Polar residues" evidence="5">
    <location>
        <begin position="795"/>
        <end position="805"/>
    </location>
</feature>
<name>A0A0J9X6H4_GEOCN</name>
<dbReference type="Pfam" id="PF11816">
    <property type="entry name" value="DUF3337"/>
    <property type="match status" value="1"/>
</dbReference>
<dbReference type="Gene3D" id="2.130.10.10">
    <property type="entry name" value="YVTN repeat-like/Quinoprotein amine dehydrogenase"/>
    <property type="match status" value="2"/>
</dbReference>
<dbReference type="AlphaFoldDB" id="A0A0J9X6H4"/>
<dbReference type="PANTHER" id="PTHR19862:SF14">
    <property type="entry name" value="WD REPEAT-CONTAINING PROTEIN 48"/>
    <property type="match status" value="1"/>
</dbReference>
<evidence type="ECO:0000256" key="2">
    <source>
        <dbReference type="ARBA" id="ARBA00022574"/>
    </source>
</evidence>
<dbReference type="GO" id="GO:0043130">
    <property type="term" value="F:ubiquitin binding"/>
    <property type="evidence" value="ECO:0007669"/>
    <property type="project" value="TreeGrafter"/>
</dbReference>
<evidence type="ECO:0000313" key="6">
    <source>
        <dbReference type="EMBL" id="CDO52721.1"/>
    </source>
</evidence>
<dbReference type="STRING" id="1173061.A0A0J9X6H4"/>
<dbReference type="InterPro" id="IPR036322">
    <property type="entry name" value="WD40_repeat_dom_sf"/>
</dbReference>
<keyword evidence="3" id="KW-0677">Repeat</keyword>
<dbReference type="InterPro" id="IPR020472">
    <property type="entry name" value="WD40_PAC1"/>
</dbReference>